<evidence type="ECO:0000313" key="1">
    <source>
        <dbReference type="EMBL" id="CAB5013666.1"/>
    </source>
</evidence>
<dbReference type="InterPro" id="IPR014718">
    <property type="entry name" value="GH-type_carb-bd"/>
</dbReference>
<accession>A0A6J7UKG8</accession>
<dbReference type="GO" id="GO:0030246">
    <property type="term" value="F:carbohydrate binding"/>
    <property type="evidence" value="ECO:0007669"/>
    <property type="project" value="InterPro"/>
</dbReference>
<dbReference type="GO" id="GO:0016853">
    <property type="term" value="F:isomerase activity"/>
    <property type="evidence" value="ECO:0007669"/>
    <property type="project" value="InterPro"/>
</dbReference>
<dbReference type="SUPFAM" id="SSF74650">
    <property type="entry name" value="Galactose mutarotase-like"/>
    <property type="match status" value="1"/>
</dbReference>
<dbReference type="InterPro" id="IPR011013">
    <property type="entry name" value="Gal_mutarotase_sf_dom"/>
</dbReference>
<organism evidence="2">
    <name type="scientific">freshwater metagenome</name>
    <dbReference type="NCBI Taxonomy" id="449393"/>
    <lineage>
        <taxon>unclassified sequences</taxon>
        <taxon>metagenomes</taxon>
        <taxon>ecological metagenomes</taxon>
    </lineage>
</organism>
<dbReference type="AlphaFoldDB" id="A0A6J7UKG8"/>
<name>A0A6J7UKG8_9ZZZZ</name>
<dbReference type="GO" id="GO:0005975">
    <property type="term" value="P:carbohydrate metabolic process"/>
    <property type="evidence" value="ECO:0007669"/>
    <property type="project" value="InterPro"/>
</dbReference>
<evidence type="ECO:0000313" key="2">
    <source>
        <dbReference type="EMBL" id="CAB5066405.1"/>
    </source>
</evidence>
<sequence>MGKPATQSELVLLRAGNICAEVAPTDGGRIAQIFYNNQELLVGRTHKEPVNTPLTWGCYPMAPFAGRLTHGAFSWNENRYSTLQSYGQHAIHGTVVTRPWEITEHSDTHVSMSITLDDGSHALWPFAGTCEHSVHVTPEEVKCVLTIHSLEAFPYQLGWHPCWKKPDSTHFAFGSMFEKDVDDIVTGRMVTPTDGPWDDCFTDVIAEPTLVINDVAISLTSTAEYWVVYDELAHTTCIEPQTGPPNAFNLISDNFLDIVQPNQAVRAEFTIRLDPSI</sequence>
<dbReference type="Gene3D" id="2.70.98.10">
    <property type="match status" value="1"/>
</dbReference>
<gene>
    <name evidence="1" type="ORF">UFOPK4098_00442</name>
    <name evidence="2" type="ORF">UFOPK4347_01179</name>
</gene>
<protein>
    <submittedName>
        <fullName evidence="2">Unannotated protein</fullName>
    </submittedName>
</protein>
<dbReference type="EMBL" id="CAFBPN010000013">
    <property type="protein sequence ID" value="CAB5013666.1"/>
    <property type="molecule type" value="Genomic_DNA"/>
</dbReference>
<proteinExistence type="predicted"/>
<dbReference type="EMBL" id="CAFBQU010000032">
    <property type="protein sequence ID" value="CAB5066405.1"/>
    <property type="molecule type" value="Genomic_DNA"/>
</dbReference>
<reference evidence="2" key="1">
    <citation type="submission" date="2020-05" db="EMBL/GenBank/DDBJ databases">
        <authorList>
            <person name="Chiriac C."/>
            <person name="Salcher M."/>
            <person name="Ghai R."/>
            <person name="Kavagutti S V."/>
        </authorList>
    </citation>
    <scope>NUCLEOTIDE SEQUENCE</scope>
</reference>
<dbReference type="Pfam" id="PF01263">
    <property type="entry name" value="Aldose_epim"/>
    <property type="match status" value="1"/>
</dbReference>
<dbReference type="InterPro" id="IPR008183">
    <property type="entry name" value="Aldose_1/G6P_1-epimerase"/>
</dbReference>